<dbReference type="EMBL" id="CP109965">
    <property type="protein sequence ID" value="WAJ69974.1"/>
    <property type="molecule type" value="Genomic_DNA"/>
</dbReference>
<evidence type="ECO:0000313" key="1">
    <source>
        <dbReference type="EMBL" id="WAJ69974.1"/>
    </source>
</evidence>
<keyword evidence="2" id="KW-1185">Reference proteome</keyword>
<name>A0ABY7AKB4_9ALTE</name>
<proteinExistence type="predicted"/>
<accession>A0ABY7AKB4</accession>
<organism evidence="1 2">
    <name type="scientific">Catenovulum adriaticum</name>
    <dbReference type="NCBI Taxonomy" id="2984846"/>
    <lineage>
        <taxon>Bacteria</taxon>
        <taxon>Pseudomonadati</taxon>
        <taxon>Pseudomonadota</taxon>
        <taxon>Gammaproteobacteria</taxon>
        <taxon>Alteromonadales</taxon>
        <taxon>Alteromonadaceae</taxon>
        <taxon>Catenovulum</taxon>
    </lineage>
</organism>
<gene>
    <name evidence="1" type="ORF">OLW01_12625</name>
</gene>
<dbReference type="RefSeq" id="WP_268074273.1">
    <property type="nucleotide sequence ID" value="NZ_CP109965.1"/>
</dbReference>
<sequence>MFDNTNLTYSVNNSTVTLRDDKKELLLITPPMYKNIIVSRYTVELTDMQPERRPNIKNIYLHEIFKREKTFFFVKAGDTEYQVDLKFDENPITPMKF</sequence>
<evidence type="ECO:0000313" key="2">
    <source>
        <dbReference type="Proteomes" id="UP001163726"/>
    </source>
</evidence>
<reference evidence="1" key="1">
    <citation type="submission" date="2022-10" db="EMBL/GenBank/DDBJ databases">
        <title>Catenovulum adriacola sp. nov. isolated in the Harbour of Susak.</title>
        <authorList>
            <person name="Schoch T."/>
            <person name="Reich S.J."/>
            <person name="Stoeferle S."/>
            <person name="Flaiz M."/>
            <person name="Kazda M."/>
            <person name="Riedel C.U."/>
            <person name="Duerre P."/>
        </authorList>
    </citation>
    <scope>NUCLEOTIDE SEQUENCE</scope>
    <source>
        <strain evidence="1">TS8</strain>
    </source>
</reference>
<dbReference type="Proteomes" id="UP001163726">
    <property type="component" value="Chromosome"/>
</dbReference>
<protein>
    <submittedName>
        <fullName evidence="1">Uncharacterized protein</fullName>
    </submittedName>
</protein>